<sequence>MSHNLCHVCQSNAAKYKCPQDGVPFCSVACGKQHKDASHDGLSTNTRSHSAAPAIPEMPAPKPRPSYLKGRDPSSIVPTFKELLEQHPEILPVLQQIYARTIPPEVDVSRRQRSYGGSRSQKKLDEEAMKLLKDIRLGNNGSEQQHALDLVMQLVQENNDAPAS</sequence>
<dbReference type="SUPFAM" id="SSF144232">
    <property type="entry name" value="HIT/MYND zinc finger-like"/>
    <property type="match status" value="1"/>
</dbReference>
<organism evidence="4 5">
    <name type="scientific">Lophiotrema nucula</name>
    <dbReference type="NCBI Taxonomy" id="690887"/>
    <lineage>
        <taxon>Eukaryota</taxon>
        <taxon>Fungi</taxon>
        <taxon>Dikarya</taxon>
        <taxon>Ascomycota</taxon>
        <taxon>Pezizomycotina</taxon>
        <taxon>Dothideomycetes</taxon>
        <taxon>Pleosporomycetidae</taxon>
        <taxon>Pleosporales</taxon>
        <taxon>Lophiotremataceae</taxon>
        <taxon>Lophiotrema</taxon>
    </lineage>
</organism>
<dbReference type="PROSITE" id="PS51083">
    <property type="entry name" value="ZF_HIT"/>
    <property type="match status" value="1"/>
</dbReference>
<keyword evidence="1" id="KW-0479">Metal-binding</keyword>
<reference evidence="4" key="1">
    <citation type="journal article" date="2020" name="Stud. Mycol.">
        <title>101 Dothideomycetes genomes: a test case for predicting lifestyles and emergence of pathogens.</title>
        <authorList>
            <person name="Haridas S."/>
            <person name="Albert R."/>
            <person name="Binder M."/>
            <person name="Bloem J."/>
            <person name="Labutti K."/>
            <person name="Salamov A."/>
            <person name="Andreopoulos B."/>
            <person name="Baker S."/>
            <person name="Barry K."/>
            <person name="Bills G."/>
            <person name="Bluhm B."/>
            <person name="Cannon C."/>
            <person name="Castanera R."/>
            <person name="Culley D."/>
            <person name="Daum C."/>
            <person name="Ezra D."/>
            <person name="Gonzalez J."/>
            <person name="Henrissat B."/>
            <person name="Kuo A."/>
            <person name="Liang C."/>
            <person name="Lipzen A."/>
            <person name="Lutzoni F."/>
            <person name="Magnuson J."/>
            <person name="Mondo S."/>
            <person name="Nolan M."/>
            <person name="Ohm R."/>
            <person name="Pangilinan J."/>
            <person name="Park H.-J."/>
            <person name="Ramirez L."/>
            <person name="Alfaro M."/>
            <person name="Sun H."/>
            <person name="Tritt A."/>
            <person name="Yoshinaga Y."/>
            <person name="Zwiers L.-H."/>
            <person name="Turgeon B."/>
            <person name="Goodwin S."/>
            <person name="Spatafora J."/>
            <person name="Crous P."/>
            <person name="Grigoriev I."/>
        </authorList>
    </citation>
    <scope>NUCLEOTIDE SEQUENCE</scope>
    <source>
        <strain evidence="4">CBS 627.86</strain>
    </source>
</reference>
<accession>A0A6A5YEN3</accession>
<dbReference type="GO" id="GO:0008270">
    <property type="term" value="F:zinc ion binding"/>
    <property type="evidence" value="ECO:0007669"/>
    <property type="project" value="UniProtKB-UniRule"/>
</dbReference>
<proteinExistence type="predicted"/>
<feature type="region of interest" description="Disordered" evidence="2">
    <location>
        <begin position="36"/>
        <end position="73"/>
    </location>
</feature>
<evidence type="ECO:0000256" key="1">
    <source>
        <dbReference type="PROSITE-ProRule" id="PRU00453"/>
    </source>
</evidence>
<dbReference type="AlphaFoldDB" id="A0A6A5YEN3"/>
<dbReference type="Gene3D" id="3.30.60.190">
    <property type="match status" value="1"/>
</dbReference>
<evidence type="ECO:0000256" key="2">
    <source>
        <dbReference type="SAM" id="MobiDB-lite"/>
    </source>
</evidence>
<protein>
    <recommendedName>
        <fullName evidence="3">HIT-type domain-containing protein</fullName>
    </recommendedName>
</protein>
<dbReference type="InterPro" id="IPR007529">
    <property type="entry name" value="Znf_HIT"/>
</dbReference>
<dbReference type="Pfam" id="PF04438">
    <property type="entry name" value="zf-HIT"/>
    <property type="match status" value="1"/>
</dbReference>
<evidence type="ECO:0000259" key="3">
    <source>
        <dbReference type="PROSITE" id="PS51083"/>
    </source>
</evidence>
<keyword evidence="5" id="KW-1185">Reference proteome</keyword>
<evidence type="ECO:0000313" key="5">
    <source>
        <dbReference type="Proteomes" id="UP000799770"/>
    </source>
</evidence>
<evidence type="ECO:0000313" key="4">
    <source>
        <dbReference type="EMBL" id="KAF2105353.1"/>
    </source>
</evidence>
<keyword evidence="1" id="KW-0862">Zinc</keyword>
<dbReference type="CDD" id="cd23024">
    <property type="entry name" value="zf-HIT_ZNHIT2-3"/>
    <property type="match status" value="1"/>
</dbReference>
<dbReference type="EMBL" id="ML977383">
    <property type="protein sequence ID" value="KAF2105353.1"/>
    <property type="molecule type" value="Genomic_DNA"/>
</dbReference>
<dbReference type="Proteomes" id="UP000799770">
    <property type="component" value="Unassembled WGS sequence"/>
</dbReference>
<feature type="domain" description="HIT-type" evidence="3">
    <location>
        <begin position="6"/>
        <end position="39"/>
    </location>
</feature>
<gene>
    <name evidence="4" type="ORF">BDV96DRAFT_509524</name>
</gene>
<name>A0A6A5YEN3_9PLEO</name>
<keyword evidence="1" id="KW-0863">Zinc-finger</keyword>
<dbReference type="OrthoDB" id="18412at2759"/>